<dbReference type="AlphaFoldDB" id="A0A7H0FYM1"/>
<dbReference type="PANTHER" id="PTHR34610">
    <property type="entry name" value="SSL7007 PROTEIN"/>
    <property type="match status" value="1"/>
</dbReference>
<dbReference type="KEGG" id="lsx:H8B22_02610"/>
<gene>
    <name evidence="2" type="ORF">H8B22_02610</name>
</gene>
<proteinExistence type="predicted"/>
<organism evidence="2 3">
    <name type="scientific">Agrilutibacter terrestris</name>
    <dbReference type="NCBI Taxonomy" id="2865112"/>
    <lineage>
        <taxon>Bacteria</taxon>
        <taxon>Pseudomonadati</taxon>
        <taxon>Pseudomonadota</taxon>
        <taxon>Gammaproteobacteria</taxon>
        <taxon>Lysobacterales</taxon>
        <taxon>Lysobacteraceae</taxon>
        <taxon>Agrilutibacter</taxon>
    </lineage>
</organism>
<evidence type="ECO:0000313" key="2">
    <source>
        <dbReference type="EMBL" id="QNP41137.1"/>
    </source>
</evidence>
<dbReference type="InterPro" id="IPR002716">
    <property type="entry name" value="PIN_dom"/>
</dbReference>
<dbReference type="PANTHER" id="PTHR34610:SF3">
    <property type="entry name" value="SSL7007 PROTEIN"/>
    <property type="match status" value="1"/>
</dbReference>
<sequence length="156" mass="17239">MTTTMQAAPVIVLDTNVCLDLFVFADPRCVGLLQALQAAEVAAVTDDACREEWRRVLFYPVLRLDDAARAAAHARFDALVQRLPDAGDADVSDPPPLRCRDPHDQKFLDLALRTGAHWLLSRDDHLLSLARRARRANLFAILTPEAWLAARAAASN</sequence>
<evidence type="ECO:0000259" key="1">
    <source>
        <dbReference type="Pfam" id="PF13470"/>
    </source>
</evidence>
<dbReference type="Proteomes" id="UP000516018">
    <property type="component" value="Chromosome"/>
</dbReference>
<dbReference type="SUPFAM" id="SSF88723">
    <property type="entry name" value="PIN domain-like"/>
    <property type="match status" value="1"/>
</dbReference>
<evidence type="ECO:0000313" key="3">
    <source>
        <dbReference type="Proteomes" id="UP000516018"/>
    </source>
</evidence>
<dbReference type="InterPro" id="IPR002850">
    <property type="entry name" value="PIN_toxin-like"/>
</dbReference>
<reference evidence="2 3" key="1">
    <citation type="submission" date="2020-08" db="EMBL/GenBank/DDBJ databases">
        <title>Lysobacter sp. II4 sp. nov., isolated from soil.</title>
        <authorList>
            <person name="Woo C.Y."/>
            <person name="Kim J."/>
        </authorList>
    </citation>
    <scope>NUCLEOTIDE SEQUENCE [LARGE SCALE GENOMIC DNA]</scope>
    <source>
        <strain evidence="2 3">II4</strain>
    </source>
</reference>
<keyword evidence="3" id="KW-1185">Reference proteome</keyword>
<feature type="domain" description="PIN" evidence="1">
    <location>
        <begin position="11"/>
        <end position="124"/>
    </location>
</feature>
<dbReference type="EMBL" id="CP060820">
    <property type="protein sequence ID" value="QNP41137.1"/>
    <property type="molecule type" value="Genomic_DNA"/>
</dbReference>
<protein>
    <submittedName>
        <fullName evidence="2">PIN domain-containing protein</fullName>
    </submittedName>
</protein>
<accession>A0A7H0FYM1</accession>
<dbReference type="InterPro" id="IPR029060">
    <property type="entry name" value="PIN-like_dom_sf"/>
</dbReference>
<dbReference type="Pfam" id="PF13470">
    <property type="entry name" value="PIN_3"/>
    <property type="match status" value="1"/>
</dbReference>
<name>A0A7H0FYM1_9GAMM</name>